<comment type="caution">
    <text evidence="4">Lacks conserved residue(s) required for the propagation of feature annotation.</text>
</comment>
<dbReference type="PANTHER" id="PTHR14226:SF76">
    <property type="entry name" value="NTE FAMILY PROTEIN RSSA"/>
    <property type="match status" value="1"/>
</dbReference>
<sequence>MMTRQLPKIGMAWGSGAARGWAHVGVLKALDELGIEVTVEAGCSVGALVSAARRLGVWDEFLTWAKELDPIGAFGHFAIGIGAGGFINPARAFEVFRYADKDICDLDKPWGAVATDLATGQEVWLTRGSVLDAARASSAIPLVMQAAPVMFQGAERWMIDGAASNPVPVSLARALGAERVISVDLNASAVTLTRFDRPTTRAVVPVEPEPVEEESFLPETVTSLIRDTKNFLDREITMARAKAKSKPHLFETAAATMDIVQAHLAQARAQIDVADLRLTPKLDDISAAAFDRHEEITERGYLAAMAKKDQLLAIAGLYEDEDVRAPAGTGS</sequence>
<reference evidence="7" key="1">
    <citation type="journal article" date="2019" name="Int. J. Syst. Evol. Microbiol.">
        <title>The Global Catalogue of Microorganisms (GCM) 10K type strain sequencing project: providing services to taxonomists for standard genome sequencing and annotation.</title>
        <authorList>
            <consortium name="The Broad Institute Genomics Platform"/>
            <consortium name="The Broad Institute Genome Sequencing Center for Infectious Disease"/>
            <person name="Wu L."/>
            <person name="Ma J."/>
        </authorList>
    </citation>
    <scope>NUCLEOTIDE SEQUENCE [LARGE SCALE GENOMIC DNA]</scope>
    <source>
        <strain evidence="7">KCTC 22245</strain>
    </source>
</reference>
<gene>
    <name evidence="6" type="ORF">ACFONP_09870</name>
</gene>
<dbReference type="RefSeq" id="WP_189575194.1">
    <property type="nucleotide sequence ID" value="NZ_BMXU01000002.1"/>
</dbReference>
<evidence type="ECO:0000256" key="3">
    <source>
        <dbReference type="ARBA" id="ARBA00023098"/>
    </source>
</evidence>
<feature type="short sequence motif" description="DGA/G" evidence="4">
    <location>
        <begin position="160"/>
        <end position="162"/>
    </location>
</feature>
<comment type="caution">
    <text evidence="6">The sequence shown here is derived from an EMBL/GenBank/DDBJ whole genome shotgun (WGS) entry which is preliminary data.</text>
</comment>
<feature type="active site" description="Proton acceptor" evidence="4">
    <location>
        <position position="160"/>
    </location>
</feature>
<evidence type="ECO:0000313" key="7">
    <source>
        <dbReference type="Proteomes" id="UP001595607"/>
    </source>
</evidence>
<evidence type="ECO:0000256" key="1">
    <source>
        <dbReference type="ARBA" id="ARBA00022801"/>
    </source>
</evidence>
<feature type="domain" description="PNPLA" evidence="5">
    <location>
        <begin position="11"/>
        <end position="173"/>
    </location>
</feature>
<keyword evidence="7" id="KW-1185">Reference proteome</keyword>
<feature type="short sequence motif" description="GXSXG" evidence="4">
    <location>
        <begin position="42"/>
        <end position="46"/>
    </location>
</feature>
<protein>
    <submittedName>
        <fullName evidence="6">Patatin-like phospholipase family protein</fullName>
    </submittedName>
</protein>
<accession>A0ABV7MDB3</accession>
<dbReference type="Gene3D" id="3.40.1090.10">
    <property type="entry name" value="Cytosolic phospholipase A2 catalytic domain"/>
    <property type="match status" value="2"/>
</dbReference>
<evidence type="ECO:0000259" key="5">
    <source>
        <dbReference type="PROSITE" id="PS51635"/>
    </source>
</evidence>
<evidence type="ECO:0000313" key="6">
    <source>
        <dbReference type="EMBL" id="MFC3303038.1"/>
    </source>
</evidence>
<dbReference type="PANTHER" id="PTHR14226">
    <property type="entry name" value="NEUROPATHY TARGET ESTERASE/SWISS CHEESE D.MELANOGASTER"/>
    <property type="match status" value="1"/>
</dbReference>
<keyword evidence="2 4" id="KW-0442">Lipid degradation</keyword>
<keyword evidence="3 4" id="KW-0443">Lipid metabolism</keyword>
<dbReference type="EMBL" id="JBHRVA010000003">
    <property type="protein sequence ID" value="MFC3303038.1"/>
    <property type="molecule type" value="Genomic_DNA"/>
</dbReference>
<name>A0ABV7MDB3_9PROT</name>
<dbReference type="InterPro" id="IPR002641">
    <property type="entry name" value="PNPLA_dom"/>
</dbReference>
<dbReference type="Pfam" id="PF01734">
    <property type="entry name" value="Patatin"/>
    <property type="match status" value="1"/>
</dbReference>
<keyword evidence="1 4" id="KW-0378">Hydrolase</keyword>
<evidence type="ECO:0000256" key="2">
    <source>
        <dbReference type="ARBA" id="ARBA00022963"/>
    </source>
</evidence>
<dbReference type="SUPFAM" id="SSF52151">
    <property type="entry name" value="FabD/lysophospholipase-like"/>
    <property type="match status" value="1"/>
</dbReference>
<dbReference type="InterPro" id="IPR016035">
    <property type="entry name" value="Acyl_Trfase/lysoPLipase"/>
</dbReference>
<dbReference type="PROSITE" id="PS51635">
    <property type="entry name" value="PNPLA"/>
    <property type="match status" value="1"/>
</dbReference>
<dbReference type="InterPro" id="IPR050301">
    <property type="entry name" value="NTE"/>
</dbReference>
<evidence type="ECO:0000256" key="4">
    <source>
        <dbReference type="PROSITE-ProRule" id="PRU01161"/>
    </source>
</evidence>
<dbReference type="Proteomes" id="UP001595607">
    <property type="component" value="Unassembled WGS sequence"/>
</dbReference>
<proteinExistence type="predicted"/>
<feature type="active site" description="Nucleophile" evidence="4">
    <location>
        <position position="44"/>
    </location>
</feature>
<organism evidence="6 7">
    <name type="scientific">Parvularcula lutaonensis</name>
    <dbReference type="NCBI Taxonomy" id="491923"/>
    <lineage>
        <taxon>Bacteria</taxon>
        <taxon>Pseudomonadati</taxon>
        <taxon>Pseudomonadota</taxon>
        <taxon>Alphaproteobacteria</taxon>
        <taxon>Parvularculales</taxon>
        <taxon>Parvularculaceae</taxon>
        <taxon>Parvularcula</taxon>
    </lineage>
</organism>